<evidence type="ECO:0000259" key="2">
    <source>
        <dbReference type="PROSITE" id="PS50880"/>
    </source>
</evidence>
<evidence type="ECO:0000256" key="1">
    <source>
        <dbReference type="SAM" id="MobiDB-lite"/>
    </source>
</evidence>
<evidence type="ECO:0000313" key="3">
    <source>
        <dbReference type="EMBL" id="MDI1232516.1"/>
    </source>
</evidence>
<keyword evidence="4" id="KW-1185">Reference proteome</keyword>
<dbReference type="InterPro" id="IPR006171">
    <property type="entry name" value="TOPRIM_dom"/>
</dbReference>
<name>A0AA43Q9Y4_9GAMM</name>
<dbReference type="CDD" id="cd01029">
    <property type="entry name" value="TOPRIM_primases"/>
    <property type="match status" value="1"/>
</dbReference>
<organism evidence="3 4">
    <name type="scientific">Candidatus Methylobacter titanis</name>
    <dbReference type="NCBI Taxonomy" id="3053457"/>
    <lineage>
        <taxon>Bacteria</taxon>
        <taxon>Pseudomonadati</taxon>
        <taxon>Pseudomonadota</taxon>
        <taxon>Gammaproteobacteria</taxon>
        <taxon>Methylococcales</taxon>
        <taxon>Methylococcaceae</taxon>
        <taxon>Methylobacter</taxon>
    </lineage>
</organism>
<dbReference type="PROSITE" id="PS50880">
    <property type="entry name" value="TOPRIM"/>
    <property type="match status" value="1"/>
</dbReference>
<comment type="caution">
    <text evidence="3">The sequence shown here is derived from an EMBL/GenBank/DDBJ whole genome shotgun (WGS) entry which is preliminary data.</text>
</comment>
<gene>
    <name evidence="3" type="ORF">PSU93_15390</name>
</gene>
<dbReference type="InterPro" id="IPR043764">
    <property type="entry name" value="DUF5710"/>
</dbReference>
<proteinExistence type="predicted"/>
<dbReference type="EMBL" id="JAQSDF010000098">
    <property type="protein sequence ID" value="MDI1232516.1"/>
    <property type="molecule type" value="Genomic_DNA"/>
</dbReference>
<feature type="domain" description="Toprim" evidence="2">
    <location>
        <begin position="328"/>
        <end position="417"/>
    </location>
</feature>
<feature type="region of interest" description="Disordered" evidence="1">
    <location>
        <begin position="489"/>
        <end position="509"/>
    </location>
</feature>
<dbReference type="InterPro" id="IPR034154">
    <property type="entry name" value="TOPRIM_DnaG/twinkle"/>
</dbReference>
<dbReference type="Pfam" id="PF18974">
    <property type="entry name" value="DUF5710"/>
    <property type="match status" value="1"/>
</dbReference>
<protein>
    <submittedName>
        <fullName evidence="3">DUF5710 domain-containing protein</fullName>
    </submittedName>
</protein>
<dbReference type="SMART" id="SM00493">
    <property type="entry name" value="TOPRIM"/>
    <property type="match status" value="1"/>
</dbReference>
<evidence type="ECO:0000313" key="4">
    <source>
        <dbReference type="Proteomes" id="UP001160519"/>
    </source>
</evidence>
<sequence length="509" mass="55570">MAGQNFWRLGLTTPKWEKPAVTAEKDELKVATFTESQVKNQKPAQERHYLAVPYGERAAAKASGAIWDKAAKSWYVGPDGDRAKLERWKPGNVLNQQGPAMQPEDEFAEALRSLGCVVDGQHPIMDGAKHRIVVEGDKSRERSGFYVGHLDGHPAGYIKNNRTGVDMKWKSKGYALDPEEKAQLQAEAAIKLREREGVLQAKQKAVAVDIIALLNISAPAPADHPYLQSKQVRPGDLRIVPPATTVLPDVSTIIIGKDWKESSALREANPDKLVFTAGDLFVPAYDVKGTVWTAQTIQSSGRKMFAKDGRKEGCFHVIGDFDALAKAPAIVIAEGFATAGSLSETLGFPTVSAFDSGNLVLVAKALHEMFPDKPIVIAGDDDKHLESTQGYNPGRSKANEAAKAVGGKVLLPIFSTGEQAYPENLEPVTPTKARAGDLSDEQKEAIAKMKSFTDFNDLATKSVLGKEGIERQVRSVVFSVIDKHQARIEQQQEHVQQQEQRPRRAAKIG</sequence>
<accession>A0AA43Q9Y4</accession>
<dbReference type="AlphaFoldDB" id="A0AA43Q9Y4"/>
<dbReference type="Proteomes" id="UP001160519">
    <property type="component" value="Unassembled WGS sequence"/>
</dbReference>
<reference evidence="3" key="1">
    <citation type="submission" date="2023-01" db="EMBL/GenBank/DDBJ databases">
        <title>Biogeochemical cycle of methane in antarctic sediments.</title>
        <authorList>
            <person name="Roldan D.M."/>
            <person name="Menes R.J."/>
        </authorList>
    </citation>
    <scope>NUCLEOTIDE SEQUENCE [LARGE SCALE GENOMIC DNA]</scope>
    <source>
        <strain evidence="3">K-2018 MAG008</strain>
    </source>
</reference>